<keyword evidence="1 6" id="KW-0963">Cytoplasm</keyword>
<proteinExistence type="inferred from homology"/>
<gene>
    <name evidence="6 7" type="primary">trmY</name>
    <name evidence="7" type="ORF">ACFOKC_06820</name>
</gene>
<evidence type="ECO:0000256" key="3">
    <source>
        <dbReference type="ARBA" id="ARBA00022679"/>
    </source>
</evidence>
<sequence length="196" mass="21456">MRTFVVLGHDAPTDPDFPLDDLPGAAGRLDVLCRCVSAAVFLSHGIREDVEVYLVLRDELTVRIDSSELQYMSPDERNVASLLKQAIEAKDGAIGHREAESTPGIHVSKRGFEAVLDSLDGTVVELHEDGTPLADAEPPENPVFVLSDHGDFTDEEAALLAERSDRRVRVGPQILHADHTVTVAHNYLDTDGFTDY</sequence>
<comment type="function">
    <text evidence="6">Specifically catalyzes the N1-methylation of pseudouridine at position 54 (Psi54) in tRNAs.</text>
</comment>
<evidence type="ECO:0000256" key="1">
    <source>
        <dbReference type="ARBA" id="ARBA00022490"/>
    </source>
</evidence>
<comment type="caution">
    <text evidence="6">Lacks conserved residue(s) required for the propagation of feature annotation.</text>
</comment>
<comment type="catalytic activity">
    <reaction evidence="6">
        <text>pseudouridine(54) in tRNA + S-adenosyl-L-methionine = N(1)-methylpseudouridine(54) in tRNA + S-adenosyl-L-homocysteine + H(+)</text>
        <dbReference type="Rhea" id="RHEA:55292"/>
        <dbReference type="Rhea" id="RHEA-COMP:14140"/>
        <dbReference type="Rhea" id="RHEA-COMP:14141"/>
        <dbReference type="ChEBI" id="CHEBI:15378"/>
        <dbReference type="ChEBI" id="CHEBI:57856"/>
        <dbReference type="ChEBI" id="CHEBI:59789"/>
        <dbReference type="ChEBI" id="CHEBI:65314"/>
        <dbReference type="ChEBI" id="CHEBI:74890"/>
        <dbReference type="EC" id="2.1.1.257"/>
    </reaction>
</comment>
<accession>A0ABD5NE08</accession>
<keyword evidence="8" id="KW-1185">Reference proteome</keyword>
<comment type="similarity">
    <text evidence="6">Belongs to the methyltransferase superfamily. TrmY family.</text>
</comment>
<dbReference type="PANTHER" id="PTHR40703:SF1">
    <property type="entry name" value="TRNA (PSEUDOURIDINE(54)-N(1))-METHYLTRANSFERASE"/>
    <property type="match status" value="1"/>
</dbReference>
<dbReference type="SUPFAM" id="SSF75217">
    <property type="entry name" value="alpha/beta knot"/>
    <property type="match status" value="1"/>
</dbReference>
<dbReference type="EMBL" id="JBHRWN010000002">
    <property type="protein sequence ID" value="MFC3477434.1"/>
    <property type="molecule type" value="Genomic_DNA"/>
</dbReference>
<dbReference type="RefSeq" id="WP_232571439.1">
    <property type="nucleotide sequence ID" value="NZ_CP089466.1"/>
</dbReference>
<organism evidence="7 8">
    <name type="scientific">Halobacterium litoreum</name>
    <dbReference type="NCBI Taxonomy" id="2039234"/>
    <lineage>
        <taxon>Archaea</taxon>
        <taxon>Methanobacteriati</taxon>
        <taxon>Methanobacteriota</taxon>
        <taxon>Stenosarchaea group</taxon>
        <taxon>Halobacteria</taxon>
        <taxon>Halobacteriales</taxon>
        <taxon>Halobacteriaceae</taxon>
        <taxon>Halobacterium</taxon>
    </lineage>
</organism>
<evidence type="ECO:0000256" key="2">
    <source>
        <dbReference type="ARBA" id="ARBA00022603"/>
    </source>
</evidence>
<evidence type="ECO:0000313" key="7">
    <source>
        <dbReference type="EMBL" id="MFC3477434.1"/>
    </source>
</evidence>
<dbReference type="GO" id="GO:0008175">
    <property type="term" value="F:tRNA methyltransferase activity"/>
    <property type="evidence" value="ECO:0007669"/>
    <property type="project" value="UniProtKB-UniRule"/>
</dbReference>
<evidence type="ECO:0000256" key="4">
    <source>
        <dbReference type="ARBA" id="ARBA00022691"/>
    </source>
</evidence>
<dbReference type="InterPro" id="IPR007158">
    <property type="entry name" value="TrmY"/>
</dbReference>
<keyword evidence="5 6" id="KW-0819">tRNA processing</keyword>
<evidence type="ECO:0000313" key="8">
    <source>
        <dbReference type="Proteomes" id="UP001595660"/>
    </source>
</evidence>
<keyword evidence="4 6" id="KW-0949">S-adenosyl-L-methionine</keyword>
<protein>
    <recommendedName>
        <fullName evidence="6">tRNA (pseudouridine(54)-N(1))-methyltransferase</fullName>
        <ecNumber evidence="6">2.1.1.257</ecNumber>
    </recommendedName>
</protein>
<dbReference type="EC" id="2.1.1.257" evidence="6"/>
<dbReference type="Pfam" id="PF04013">
    <property type="entry name" value="Methyltrn_RNA_2"/>
    <property type="match status" value="1"/>
</dbReference>
<dbReference type="InterPro" id="IPR029028">
    <property type="entry name" value="Alpha/beta_knot_MTases"/>
</dbReference>
<dbReference type="GO" id="GO:0008757">
    <property type="term" value="F:S-adenosylmethionine-dependent methyltransferase activity"/>
    <property type="evidence" value="ECO:0007669"/>
    <property type="project" value="UniProtKB-UniRule"/>
</dbReference>
<dbReference type="Proteomes" id="UP001595660">
    <property type="component" value="Unassembled WGS sequence"/>
</dbReference>
<dbReference type="GeneID" id="69116638"/>
<keyword evidence="3 6" id="KW-0808">Transferase</keyword>
<evidence type="ECO:0000256" key="6">
    <source>
        <dbReference type="HAMAP-Rule" id="MF_00587"/>
    </source>
</evidence>
<comment type="subunit">
    <text evidence="6">Homodimer.</text>
</comment>
<dbReference type="Gene3D" id="3.40.1280.10">
    <property type="match status" value="1"/>
</dbReference>
<dbReference type="InterPro" id="IPR029026">
    <property type="entry name" value="tRNA_m1G_MTases_N"/>
</dbReference>
<dbReference type="GO" id="GO:0030488">
    <property type="term" value="P:tRNA methylation"/>
    <property type="evidence" value="ECO:0007669"/>
    <property type="project" value="UniProtKB-UniRule"/>
</dbReference>
<dbReference type="AlphaFoldDB" id="A0ABD5NE08"/>
<keyword evidence="2 6" id="KW-0489">Methyltransferase</keyword>
<dbReference type="NCBIfam" id="NF002560">
    <property type="entry name" value="PRK02135.1"/>
    <property type="match status" value="1"/>
</dbReference>
<comment type="caution">
    <text evidence="7">The sequence shown here is derived from an EMBL/GenBank/DDBJ whole genome shotgun (WGS) entry which is preliminary data.</text>
</comment>
<dbReference type="HAMAP" id="MF_00587">
    <property type="entry name" value="tRNA_methyltr_TrmY"/>
    <property type="match status" value="1"/>
</dbReference>
<comment type="subcellular location">
    <subcellularLocation>
        <location evidence="6">Cytoplasm</location>
    </subcellularLocation>
</comment>
<reference evidence="7 8" key="1">
    <citation type="journal article" date="2019" name="Int. J. Syst. Evol. Microbiol.">
        <title>The Global Catalogue of Microorganisms (GCM) 10K type strain sequencing project: providing services to taxonomists for standard genome sequencing and annotation.</title>
        <authorList>
            <consortium name="The Broad Institute Genomics Platform"/>
            <consortium name="The Broad Institute Genome Sequencing Center for Infectious Disease"/>
            <person name="Wu L."/>
            <person name="Ma J."/>
        </authorList>
    </citation>
    <scope>NUCLEOTIDE SEQUENCE [LARGE SCALE GENOMIC DNA]</scope>
    <source>
        <strain evidence="7 8">CGMCC 1.12562</strain>
    </source>
</reference>
<dbReference type="GO" id="GO:0005737">
    <property type="term" value="C:cytoplasm"/>
    <property type="evidence" value="ECO:0007669"/>
    <property type="project" value="UniProtKB-SubCell"/>
</dbReference>
<dbReference type="PANTHER" id="PTHR40703">
    <property type="entry name" value="TRNA (PSEUDOURIDINE(54)-N(1))-METHYLTRANSFERASE"/>
    <property type="match status" value="1"/>
</dbReference>
<feature type="binding site" evidence="6">
    <location>
        <position position="126"/>
    </location>
    <ligand>
        <name>S-adenosyl-L-methionine</name>
        <dbReference type="ChEBI" id="CHEBI:59789"/>
    </ligand>
</feature>
<evidence type="ECO:0000256" key="5">
    <source>
        <dbReference type="ARBA" id="ARBA00022694"/>
    </source>
</evidence>
<dbReference type="CDD" id="cd18087">
    <property type="entry name" value="TrmY-like"/>
    <property type="match status" value="1"/>
</dbReference>
<name>A0ABD5NE08_9EURY</name>